<dbReference type="PROSITE" id="PS50292">
    <property type="entry name" value="PEROXIDASE_3"/>
    <property type="match status" value="1"/>
</dbReference>
<organism evidence="1">
    <name type="scientific">Scylla olivacea</name>
    <name type="common">Orange mud crab</name>
    <name type="synonym">Cancer olivacea</name>
    <dbReference type="NCBI Taxonomy" id="85551"/>
    <lineage>
        <taxon>Eukaryota</taxon>
        <taxon>Metazoa</taxon>
        <taxon>Ecdysozoa</taxon>
        <taxon>Arthropoda</taxon>
        <taxon>Crustacea</taxon>
        <taxon>Multicrustacea</taxon>
        <taxon>Malacostraca</taxon>
        <taxon>Eumalacostraca</taxon>
        <taxon>Eucarida</taxon>
        <taxon>Decapoda</taxon>
        <taxon>Pleocyemata</taxon>
        <taxon>Brachyura</taxon>
        <taxon>Eubrachyura</taxon>
        <taxon>Portunoidea</taxon>
        <taxon>Portunidae</taxon>
        <taxon>Portuninae</taxon>
        <taxon>Scylla</taxon>
    </lineage>
</organism>
<dbReference type="AlphaFoldDB" id="A0A0P4WQU1"/>
<accession>A0A0P4WQU1</accession>
<dbReference type="InterPro" id="IPR037120">
    <property type="entry name" value="Haem_peroxidase_sf_animal"/>
</dbReference>
<dbReference type="Pfam" id="PF03098">
    <property type="entry name" value="An_peroxidase"/>
    <property type="match status" value="1"/>
</dbReference>
<dbReference type="GO" id="GO:0006979">
    <property type="term" value="P:response to oxidative stress"/>
    <property type="evidence" value="ECO:0007669"/>
    <property type="project" value="InterPro"/>
</dbReference>
<dbReference type="EMBL" id="GDRN01070129">
    <property type="protein sequence ID" value="JAI63931.1"/>
    <property type="molecule type" value="Transcribed_RNA"/>
</dbReference>
<dbReference type="InterPro" id="IPR010255">
    <property type="entry name" value="Haem_peroxidase_sf"/>
</dbReference>
<name>A0A0P4WQU1_SCYOL</name>
<protein>
    <submittedName>
        <fullName evidence="1">Uncharacterized protein</fullName>
    </submittedName>
</protein>
<reference evidence="1" key="1">
    <citation type="submission" date="2015-09" db="EMBL/GenBank/DDBJ databases">
        <title>Scylla olivacea transcriptome.</title>
        <authorList>
            <person name="Ikhwanuddin M."/>
        </authorList>
    </citation>
    <scope>NUCLEOTIDE SEQUENCE</scope>
</reference>
<evidence type="ECO:0000313" key="1">
    <source>
        <dbReference type="EMBL" id="JAI63931.1"/>
    </source>
</evidence>
<dbReference type="SUPFAM" id="SSF48113">
    <property type="entry name" value="Heme-dependent peroxidases"/>
    <property type="match status" value="1"/>
</dbReference>
<sequence>MLTSPLPSDSPAVFRMRAVGGGLLPNPRHVSLLMSLAPEGAKVEGNSLFVQMGQFIDHDFSITTTVREMTPGGECCVVMLPVAINYFEPSNRFCSLLLTISNRLIAYIHY</sequence>
<dbReference type="GO" id="GO:0004601">
    <property type="term" value="F:peroxidase activity"/>
    <property type="evidence" value="ECO:0007669"/>
    <property type="project" value="InterPro"/>
</dbReference>
<dbReference type="GO" id="GO:0020037">
    <property type="term" value="F:heme binding"/>
    <property type="evidence" value="ECO:0007669"/>
    <property type="project" value="InterPro"/>
</dbReference>
<dbReference type="Gene3D" id="1.10.640.10">
    <property type="entry name" value="Haem peroxidase domain superfamily, animal type"/>
    <property type="match status" value="1"/>
</dbReference>
<dbReference type="InterPro" id="IPR019791">
    <property type="entry name" value="Haem_peroxidase_animal"/>
</dbReference>
<proteinExistence type="predicted"/>